<feature type="compositionally biased region" description="Low complexity" evidence="1">
    <location>
        <begin position="287"/>
        <end position="304"/>
    </location>
</feature>
<dbReference type="RefSeq" id="WP_196419475.1">
    <property type="nucleotide sequence ID" value="NZ_JADQTO010000029.1"/>
</dbReference>
<dbReference type="Gene3D" id="1.10.287.1060">
    <property type="entry name" value="ESAT-6-like"/>
    <property type="match status" value="1"/>
</dbReference>
<dbReference type="Proteomes" id="UP000598146">
    <property type="component" value="Unassembled WGS sequence"/>
</dbReference>
<dbReference type="InterPro" id="IPR036689">
    <property type="entry name" value="ESAT-6-like_sf"/>
</dbReference>
<gene>
    <name evidence="2" type="ORF">I4J89_40285</name>
</gene>
<protein>
    <submittedName>
        <fullName evidence="2">Uncharacterized protein</fullName>
    </submittedName>
</protein>
<dbReference type="EMBL" id="JADQTO010000029">
    <property type="protein sequence ID" value="MBG0567702.1"/>
    <property type="molecule type" value="Genomic_DNA"/>
</dbReference>
<evidence type="ECO:0000313" key="3">
    <source>
        <dbReference type="Proteomes" id="UP000598146"/>
    </source>
</evidence>
<dbReference type="SUPFAM" id="SSF140453">
    <property type="entry name" value="EsxAB dimer-like"/>
    <property type="match status" value="1"/>
</dbReference>
<keyword evidence="3" id="KW-1185">Reference proteome</keyword>
<sequence>MTTLKVEPPALISYVSQVDRARDDVQVVNDYIVTHATNGTGGELFAIAEEGNQHAVKVVEGALSRLTCLLDYSAPELRSAASYYQDTVLAAAIDIDRALPPGIKTCPTPLEYEIANNACKPPLFGDSRAPENHLKPPPEEVDGPNNKLGWMDYISPTAWVMKGFDVVLGFDPIQEVQNRIFGDWEIMARMPAVLANASAALHDVSLNIQSGATSLQSYWRGNAGDTAYRYFTDLATSVDGLRAPLVEIGEAYRTMADAVWEAGDAIGGLIKGMCDAALIAGLRPSAAPLPRRPASVRPSAMASRQLRPPSFLSTGRRSRSTWPTRTQR</sequence>
<proteinExistence type="predicted"/>
<organism evidence="2 3">
    <name type="scientific">Actinoplanes aureus</name>
    <dbReference type="NCBI Taxonomy" id="2792083"/>
    <lineage>
        <taxon>Bacteria</taxon>
        <taxon>Bacillati</taxon>
        <taxon>Actinomycetota</taxon>
        <taxon>Actinomycetes</taxon>
        <taxon>Micromonosporales</taxon>
        <taxon>Micromonosporaceae</taxon>
        <taxon>Actinoplanes</taxon>
    </lineage>
</organism>
<evidence type="ECO:0000313" key="2">
    <source>
        <dbReference type="EMBL" id="MBG0567702.1"/>
    </source>
</evidence>
<comment type="caution">
    <text evidence="2">The sequence shown here is derived from an EMBL/GenBank/DDBJ whole genome shotgun (WGS) entry which is preliminary data.</text>
</comment>
<reference evidence="2" key="1">
    <citation type="submission" date="2020-11" db="EMBL/GenBank/DDBJ databases">
        <title>Isolation and identification of active actinomycetes.</title>
        <authorList>
            <person name="Sun X."/>
        </authorList>
    </citation>
    <scope>NUCLEOTIDE SEQUENCE</scope>
    <source>
        <strain evidence="2">NEAU-A11</strain>
    </source>
</reference>
<accession>A0A931G2H0</accession>
<feature type="compositionally biased region" description="Polar residues" evidence="1">
    <location>
        <begin position="311"/>
        <end position="328"/>
    </location>
</feature>
<feature type="region of interest" description="Disordered" evidence="1">
    <location>
        <begin position="287"/>
        <end position="328"/>
    </location>
</feature>
<dbReference type="AlphaFoldDB" id="A0A931G2H0"/>
<name>A0A931G2H0_9ACTN</name>
<evidence type="ECO:0000256" key="1">
    <source>
        <dbReference type="SAM" id="MobiDB-lite"/>
    </source>
</evidence>